<dbReference type="Gene3D" id="3.90.480.10">
    <property type="entry name" value="Sulfite Reductase Hemoprotein,Domain 2"/>
    <property type="match status" value="1"/>
</dbReference>
<reference evidence="6 7" key="1">
    <citation type="journal article" date="2019" name="Int. J. Syst. Evol. Microbiol.">
        <title>The Global Catalogue of Microorganisms (GCM) 10K type strain sequencing project: providing services to taxonomists for standard genome sequencing and annotation.</title>
        <authorList>
            <consortium name="The Broad Institute Genomics Platform"/>
            <consortium name="The Broad Institute Genome Sequencing Center for Infectious Disease"/>
            <person name="Wu L."/>
            <person name="Ma J."/>
        </authorList>
    </citation>
    <scope>NUCLEOTIDE SEQUENCE [LARGE SCALE GENOMIC DNA]</scope>
    <source>
        <strain evidence="6 7">JCM 14046</strain>
    </source>
</reference>
<evidence type="ECO:0000256" key="2">
    <source>
        <dbReference type="ARBA" id="ARBA00023004"/>
    </source>
</evidence>
<accession>A0ABN2PM63</accession>
<keyword evidence="1" id="KW-0479">Metal-binding</keyword>
<evidence type="ECO:0000313" key="6">
    <source>
        <dbReference type="EMBL" id="GAA1923082.1"/>
    </source>
</evidence>
<evidence type="ECO:0000313" key="7">
    <source>
        <dbReference type="Proteomes" id="UP001501612"/>
    </source>
</evidence>
<dbReference type="Pfam" id="PF03460">
    <property type="entry name" value="NIR_SIR_ferr"/>
    <property type="match status" value="1"/>
</dbReference>
<sequence length="301" mass="30836">MRSRADRCPGLARPWLADDGALVRLRLRGGLLPVPTLARLLDVAATHGDGAVHLTRRANVQLRALPHHDGAVLDEVADAVRATGLVPSASHELVRNYLLSPPAPDPAAAPAAAPAARADLRGLLDDLDTAVCASPVLAGLSARFLLVLDDGRGDVVARSGDLGLVALSPDEGQLRVGDSWAPVVRLADAVGALVALAEAFVVARGAGPEAPWHVVELPAAARADGGAPLDHPLAAPTPPDPRLPAPTAPPPYDARHVAVPAGRLTAATPLPVGDGDLVVTPWRSLVRLPAADPARPEGDPA</sequence>
<evidence type="ECO:0000256" key="3">
    <source>
        <dbReference type="ARBA" id="ARBA00023014"/>
    </source>
</evidence>
<keyword evidence="2" id="KW-0408">Iron</keyword>
<keyword evidence="3" id="KW-0411">Iron-sulfur</keyword>
<protein>
    <recommendedName>
        <fullName evidence="5">Nitrite/Sulfite reductase ferredoxin-like domain-containing protein</fullName>
    </recommendedName>
</protein>
<comment type="caution">
    <text evidence="6">The sequence shown here is derived from an EMBL/GenBank/DDBJ whole genome shotgun (WGS) entry which is preliminary data.</text>
</comment>
<evidence type="ECO:0000256" key="4">
    <source>
        <dbReference type="SAM" id="MobiDB-lite"/>
    </source>
</evidence>
<dbReference type="InterPro" id="IPR045854">
    <property type="entry name" value="NO2/SO3_Rdtase_4Fe4S_sf"/>
</dbReference>
<gene>
    <name evidence="6" type="ORF">GCM10009737_25890</name>
</gene>
<proteinExistence type="predicted"/>
<dbReference type="InterPro" id="IPR036136">
    <property type="entry name" value="Nit/Sulf_reduc_fer-like_dom_sf"/>
</dbReference>
<dbReference type="EMBL" id="BAAAMY010000005">
    <property type="protein sequence ID" value="GAA1923082.1"/>
    <property type="molecule type" value="Genomic_DNA"/>
</dbReference>
<evidence type="ECO:0000259" key="5">
    <source>
        <dbReference type="Pfam" id="PF03460"/>
    </source>
</evidence>
<evidence type="ECO:0000256" key="1">
    <source>
        <dbReference type="ARBA" id="ARBA00022723"/>
    </source>
</evidence>
<dbReference type="InterPro" id="IPR005117">
    <property type="entry name" value="NiRdtase/SiRdtase_haem-b_fer"/>
</dbReference>
<organism evidence="6 7">
    <name type="scientific">Nocardioides lentus</name>
    <dbReference type="NCBI Taxonomy" id="338077"/>
    <lineage>
        <taxon>Bacteria</taxon>
        <taxon>Bacillati</taxon>
        <taxon>Actinomycetota</taxon>
        <taxon>Actinomycetes</taxon>
        <taxon>Propionibacteriales</taxon>
        <taxon>Nocardioidaceae</taxon>
        <taxon>Nocardioides</taxon>
    </lineage>
</organism>
<dbReference type="Gene3D" id="3.30.413.10">
    <property type="entry name" value="Sulfite Reductase Hemoprotein, domain 1"/>
    <property type="match status" value="1"/>
</dbReference>
<feature type="region of interest" description="Disordered" evidence="4">
    <location>
        <begin position="225"/>
        <end position="256"/>
    </location>
</feature>
<feature type="compositionally biased region" description="Pro residues" evidence="4">
    <location>
        <begin position="235"/>
        <end position="252"/>
    </location>
</feature>
<dbReference type="SUPFAM" id="SSF55124">
    <property type="entry name" value="Nitrite/Sulfite reductase N-terminal domain-like"/>
    <property type="match status" value="1"/>
</dbReference>
<keyword evidence="7" id="KW-1185">Reference proteome</keyword>
<dbReference type="Proteomes" id="UP001501612">
    <property type="component" value="Unassembled WGS sequence"/>
</dbReference>
<name>A0ABN2PM63_9ACTN</name>
<feature type="domain" description="Nitrite/Sulfite reductase ferredoxin-like" evidence="5">
    <location>
        <begin position="20"/>
        <end position="67"/>
    </location>
</feature>